<name>A0A8I3PYU1_CANLF</name>
<evidence type="ECO:0000313" key="2">
    <source>
        <dbReference type="Ensembl" id="ENSCAFP00845038401.1"/>
    </source>
</evidence>
<evidence type="ECO:0000256" key="1">
    <source>
        <dbReference type="SAM" id="MobiDB-lite"/>
    </source>
</evidence>
<keyword evidence="3" id="KW-1185">Reference proteome</keyword>
<dbReference type="Proteomes" id="UP000805418">
    <property type="component" value="Chromosome X"/>
</dbReference>
<gene>
    <name evidence="2" type="primary">NDP</name>
</gene>
<proteinExistence type="predicted"/>
<reference evidence="2" key="2">
    <citation type="submission" date="2025-05" db="UniProtKB">
        <authorList>
            <consortium name="Ensembl"/>
        </authorList>
    </citation>
    <scope>IDENTIFICATION</scope>
    <source>
        <strain evidence="2">Boxer</strain>
    </source>
</reference>
<dbReference type="AlphaFoldDB" id="A0A8I3PYU1"/>
<reference evidence="2" key="1">
    <citation type="submission" date="2020-03" db="EMBL/GenBank/DDBJ databases">
        <title>Long-read based genome assembly of a Labrador retriever dog.</title>
        <authorList>
            <person name="Eory L."/>
            <person name="Zhang W."/>
            <person name="Schoenebeck J."/>
        </authorList>
    </citation>
    <scope>NUCLEOTIDE SEQUENCE [LARGE SCALE GENOMIC DNA]</scope>
    <source>
        <strain evidence="2">Labrador retriever</strain>
    </source>
</reference>
<evidence type="ECO:0000313" key="3">
    <source>
        <dbReference type="Proteomes" id="UP000805418"/>
    </source>
</evidence>
<feature type="region of interest" description="Disordered" evidence="1">
    <location>
        <begin position="1"/>
        <end position="40"/>
    </location>
</feature>
<organism evidence="2 3">
    <name type="scientific">Canis lupus familiaris</name>
    <name type="common">Dog</name>
    <name type="synonym">Canis familiaris</name>
    <dbReference type="NCBI Taxonomy" id="9615"/>
    <lineage>
        <taxon>Eukaryota</taxon>
        <taxon>Metazoa</taxon>
        <taxon>Chordata</taxon>
        <taxon>Craniata</taxon>
        <taxon>Vertebrata</taxon>
        <taxon>Euteleostomi</taxon>
        <taxon>Mammalia</taxon>
        <taxon>Eutheria</taxon>
        <taxon>Laurasiatheria</taxon>
        <taxon>Carnivora</taxon>
        <taxon>Caniformia</taxon>
        <taxon>Canidae</taxon>
        <taxon>Canis</taxon>
    </lineage>
</organism>
<protein>
    <submittedName>
        <fullName evidence="2">Norrin cystine knot growth factor NDP</fullName>
    </submittedName>
</protein>
<dbReference type="Ensembl" id="ENSCAFT00845048935.1">
    <property type="protein sequence ID" value="ENSCAFP00845038387.1"/>
    <property type="gene ID" value="ENSCAFG00845027745.1"/>
</dbReference>
<sequence length="180" mass="19943">MGQLLFSPRQFNQSGKDWQEKSRKKKKPSTTKQQFPRDFAYSSNKDSPCLLTLRDALGTCFPSLSPFPGTISFGSFSDSGMSPLGAECSLHFQQFSISGENGPPCKSEAGCHCSVQTRETVTLESRKAQLFLRYLLGWVGLVLILSFGQRLPSLLKVTNFKIPGTKHVDMYSEAHSQPAN</sequence>
<dbReference type="GeneTree" id="ENSGT01050000248326"/>
<dbReference type="Ensembl" id="ENSCAFT00845048954.1">
    <property type="protein sequence ID" value="ENSCAFP00845038401.1"/>
    <property type="gene ID" value="ENSCAFG00845027745.1"/>
</dbReference>
<accession>A0A8I3PYU1</accession>